<keyword evidence="23" id="KW-1185">Reference proteome</keyword>
<organism evidence="22 23">
    <name type="scientific">Thioalkalivibrio paradoxus ARh 1</name>
    <dbReference type="NCBI Taxonomy" id="713585"/>
    <lineage>
        <taxon>Bacteria</taxon>
        <taxon>Pseudomonadati</taxon>
        <taxon>Pseudomonadota</taxon>
        <taxon>Gammaproteobacteria</taxon>
        <taxon>Chromatiales</taxon>
        <taxon>Ectothiorhodospiraceae</taxon>
        <taxon>Thioalkalivibrio</taxon>
    </lineage>
</organism>
<keyword evidence="8" id="KW-0547">Nucleotide-binding</keyword>
<dbReference type="CDD" id="cd17546">
    <property type="entry name" value="REC_hyHK_CKI1_RcsC-like"/>
    <property type="match status" value="1"/>
</dbReference>
<dbReference type="EC" id="2.7.13.3" evidence="3"/>
<dbReference type="HOGENOM" id="CLU_000445_104_15_6"/>
<dbReference type="InterPro" id="IPR003661">
    <property type="entry name" value="HisK_dim/P_dom"/>
</dbReference>
<feature type="coiled-coil region" evidence="16">
    <location>
        <begin position="232"/>
        <end position="268"/>
    </location>
</feature>
<dbReference type="SMART" id="SM00388">
    <property type="entry name" value="HisKA"/>
    <property type="match status" value="1"/>
</dbReference>
<dbReference type="SUPFAM" id="SSF47384">
    <property type="entry name" value="Homodimeric domain of signal transducing histidine kinase"/>
    <property type="match status" value="1"/>
</dbReference>
<feature type="modified residue" description="4-aspartylphosphate" evidence="15">
    <location>
        <position position="576"/>
    </location>
</feature>
<dbReference type="KEGG" id="tti:THITH_17205"/>
<keyword evidence="16" id="KW-0175">Coiled coil</keyword>
<dbReference type="STRING" id="713585.THITH_17205"/>
<feature type="modified residue" description="Phosphohistidine" evidence="14">
    <location>
        <position position="708"/>
    </location>
</feature>
<name>W0DRZ8_9GAMM</name>
<dbReference type="SMART" id="SM00387">
    <property type="entry name" value="HATPase_c"/>
    <property type="match status" value="1"/>
</dbReference>
<dbReference type="SUPFAM" id="SSF55874">
    <property type="entry name" value="ATPase domain of HSP90 chaperone/DNA topoisomerase II/histidine kinase"/>
    <property type="match status" value="1"/>
</dbReference>
<protein>
    <recommendedName>
        <fullName evidence="3">histidine kinase</fullName>
        <ecNumber evidence="3">2.7.13.3</ecNumber>
    </recommendedName>
</protein>
<proteinExistence type="predicted"/>
<evidence type="ECO:0000256" key="7">
    <source>
        <dbReference type="ARBA" id="ARBA00022692"/>
    </source>
</evidence>
<dbReference type="InterPro" id="IPR036641">
    <property type="entry name" value="HPT_dom_sf"/>
</dbReference>
<dbReference type="GO" id="GO:0005886">
    <property type="term" value="C:plasma membrane"/>
    <property type="evidence" value="ECO:0007669"/>
    <property type="project" value="UniProtKB-SubCell"/>
</dbReference>
<dbReference type="PANTHER" id="PTHR45339:SF1">
    <property type="entry name" value="HYBRID SIGNAL TRANSDUCTION HISTIDINE KINASE J"/>
    <property type="match status" value="1"/>
</dbReference>
<dbReference type="AlphaFoldDB" id="W0DRZ8"/>
<keyword evidence="10" id="KW-0067">ATP-binding</keyword>
<dbReference type="CDD" id="cd06225">
    <property type="entry name" value="HAMP"/>
    <property type="match status" value="1"/>
</dbReference>
<evidence type="ECO:0000256" key="14">
    <source>
        <dbReference type="PROSITE-ProRule" id="PRU00110"/>
    </source>
</evidence>
<evidence type="ECO:0000256" key="8">
    <source>
        <dbReference type="ARBA" id="ARBA00022741"/>
    </source>
</evidence>
<dbReference type="PRINTS" id="PR00344">
    <property type="entry name" value="BCTRLSENSOR"/>
</dbReference>
<dbReference type="SUPFAM" id="SSF52172">
    <property type="entry name" value="CheY-like"/>
    <property type="match status" value="1"/>
</dbReference>
<dbReference type="PROSITE" id="PS50885">
    <property type="entry name" value="HAMP"/>
    <property type="match status" value="1"/>
</dbReference>
<dbReference type="InterPro" id="IPR036890">
    <property type="entry name" value="HATPase_C_sf"/>
</dbReference>
<dbReference type="Pfam" id="PF01627">
    <property type="entry name" value="Hpt"/>
    <property type="match status" value="1"/>
</dbReference>
<evidence type="ECO:0000256" key="5">
    <source>
        <dbReference type="ARBA" id="ARBA00022553"/>
    </source>
</evidence>
<evidence type="ECO:0000259" key="20">
    <source>
        <dbReference type="PROSITE" id="PS50885"/>
    </source>
</evidence>
<evidence type="ECO:0000259" key="19">
    <source>
        <dbReference type="PROSITE" id="PS50110"/>
    </source>
</evidence>
<dbReference type="SMART" id="SM00448">
    <property type="entry name" value="REC"/>
    <property type="match status" value="1"/>
</dbReference>
<evidence type="ECO:0000256" key="6">
    <source>
        <dbReference type="ARBA" id="ARBA00022679"/>
    </source>
</evidence>
<keyword evidence="12" id="KW-0902">Two-component regulatory system</keyword>
<evidence type="ECO:0000256" key="12">
    <source>
        <dbReference type="ARBA" id="ARBA00023012"/>
    </source>
</evidence>
<comment type="subcellular location">
    <subcellularLocation>
        <location evidence="2">Cell membrane</location>
        <topology evidence="2">Multi-pass membrane protein</topology>
    </subcellularLocation>
</comment>
<evidence type="ECO:0000256" key="9">
    <source>
        <dbReference type="ARBA" id="ARBA00022777"/>
    </source>
</evidence>
<dbReference type="PROSITE" id="PS50109">
    <property type="entry name" value="HIS_KIN"/>
    <property type="match status" value="1"/>
</dbReference>
<dbReference type="Pfam" id="PF02518">
    <property type="entry name" value="HATPase_c"/>
    <property type="match status" value="1"/>
</dbReference>
<dbReference type="FunFam" id="3.30.565.10:FF:000010">
    <property type="entry name" value="Sensor histidine kinase RcsC"/>
    <property type="match status" value="1"/>
</dbReference>
<evidence type="ECO:0000259" key="21">
    <source>
        <dbReference type="PROSITE" id="PS50894"/>
    </source>
</evidence>
<dbReference type="CDD" id="cd00082">
    <property type="entry name" value="HisKA"/>
    <property type="match status" value="1"/>
</dbReference>
<dbReference type="GO" id="GO:0005524">
    <property type="term" value="F:ATP binding"/>
    <property type="evidence" value="ECO:0007669"/>
    <property type="project" value="UniProtKB-KW"/>
</dbReference>
<dbReference type="Proteomes" id="UP000005289">
    <property type="component" value="Chromosome"/>
</dbReference>
<keyword evidence="4" id="KW-1003">Cell membrane</keyword>
<dbReference type="InterPro" id="IPR003594">
    <property type="entry name" value="HATPase_dom"/>
</dbReference>
<evidence type="ECO:0000256" key="2">
    <source>
        <dbReference type="ARBA" id="ARBA00004651"/>
    </source>
</evidence>
<accession>W0DRZ8</accession>
<feature type="transmembrane region" description="Helical" evidence="17">
    <location>
        <begin position="12"/>
        <end position="33"/>
    </location>
</feature>
<feature type="domain" description="Response regulatory" evidence="19">
    <location>
        <begin position="527"/>
        <end position="643"/>
    </location>
</feature>
<dbReference type="InterPro" id="IPR036097">
    <property type="entry name" value="HisK_dim/P_sf"/>
</dbReference>
<comment type="catalytic activity">
    <reaction evidence="1">
        <text>ATP + protein L-histidine = ADP + protein N-phospho-L-histidine.</text>
        <dbReference type="EC" id="2.7.13.3"/>
    </reaction>
</comment>
<feature type="domain" description="HAMP" evidence="20">
    <location>
        <begin position="188"/>
        <end position="240"/>
    </location>
</feature>
<dbReference type="EMBL" id="CP007029">
    <property type="protein sequence ID" value="AHE99743.1"/>
    <property type="molecule type" value="Genomic_DNA"/>
</dbReference>
<evidence type="ECO:0000259" key="18">
    <source>
        <dbReference type="PROSITE" id="PS50109"/>
    </source>
</evidence>
<evidence type="ECO:0000256" key="11">
    <source>
        <dbReference type="ARBA" id="ARBA00022989"/>
    </source>
</evidence>
<reference evidence="22 23" key="1">
    <citation type="submission" date="2013-12" db="EMBL/GenBank/DDBJ databases">
        <authorList>
            <consortium name="DOE Joint Genome Institute"/>
            <person name="Muyzer G."/>
            <person name="Huntemann M."/>
            <person name="Han J."/>
            <person name="Chen A."/>
            <person name="Kyrpides N."/>
            <person name="Mavromatis K."/>
            <person name="Markowitz V."/>
            <person name="Palaniappan K."/>
            <person name="Ivanova N."/>
            <person name="Schaumberg A."/>
            <person name="Pati A."/>
            <person name="Liolios K."/>
            <person name="Nordberg H.P."/>
            <person name="Cantor M.N."/>
            <person name="Hua S.X."/>
            <person name="Woyke T."/>
        </authorList>
    </citation>
    <scope>NUCLEOTIDE SEQUENCE [LARGE SCALE GENOMIC DNA]</scope>
    <source>
        <strain evidence="22 23">ARh 1</strain>
    </source>
</reference>
<gene>
    <name evidence="22" type="ORF">THITH_17205</name>
</gene>
<dbReference type="SUPFAM" id="SSF47226">
    <property type="entry name" value="Histidine-containing phosphotransfer domain, HPT domain"/>
    <property type="match status" value="1"/>
</dbReference>
<dbReference type="InterPro" id="IPR008207">
    <property type="entry name" value="Sig_transdc_His_kin_Hpt_dom"/>
</dbReference>
<dbReference type="PROSITE" id="PS50894">
    <property type="entry name" value="HPT"/>
    <property type="match status" value="1"/>
</dbReference>
<feature type="domain" description="HPt" evidence="21">
    <location>
        <begin position="669"/>
        <end position="761"/>
    </location>
</feature>
<evidence type="ECO:0000256" key="15">
    <source>
        <dbReference type="PROSITE-ProRule" id="PRU00169"/>
    </source>
</evidence>
<keyword evidence="13 17" id="KW-0472">Membrane</keyword>
<dbReference type="PANTHER" id="PTHR45339">
    <property type="entry name" value="HYBRID SIGNAL TRANSDUCTION HISTIDINE KINASE J"/>
    <property type="match status" value="1"/>
</dbReference>
<feature type="domain" description="Histidine kinase" evidence="18">
    <location>
        <begin position="280"/>
        <end position="501"/>
    </location>
</feature>
<keyword evidence="7 17" id="KW-0812">Transmembrane</keyword>
<dbReference type="Pfam" id="PF00512">
    <property type="entry name" value="HisKA"/>
    <property type="match status" value="1"/>
</dbReference>
<dbReference type="SMART" id="SM00304">
    <property type="entry name" value="HAMP"/>
    <property type="match status" value="1"/>
</dbReference>
<dbReference type="InterPro" id="IPR003660">
    <property type="entry name" value="HAMP_dom"/>
</dbReference>
<dbReference type="SUPFAM" id="SSF158472">
    <property type="entry name" value="HAMP domain-like"/>
    <property type="match status" value="1"/>
</dbReference>
<evidence type="ECO:0000313" key="22">
    <source>
        <dbReference type="EMBL" id="AHE99743.1"/>
    </source>
</evidence>
<dbReference type="InterPro" id="IPR011006">
    <property type="entry name" value="CheY-like_superfamily"/>
</dbReference>
<evidence type="ECO:0000256" key="16">
    <source>
        <dbReference type="SAM" id="Coils"/>
    </source>
</evidence>
<dbReference type="RefSeq" id="WP_006746653.1">
    <property type="nucleotide sequence ID" value="NZ_CP007029.1"/>
</dbReference>
<dbReference type="GO" id="GO:0000155">
    <property type="term" value="F:phosphorelay sensor kinase activity"/>
    <property type="evidence" value="ECO:0007669"/>
    <property type="project" value="InterPro"/>
</dbReference>
<evidence type="ECO:0000256" key="10">
    <source>
        <dbReference type="ARBA" id="ARBA00022840"/>
    </source>
</evidence>
<keyword evidence="6" id="KW-0808">Transferase</keyword>
<evidence type="ECO:0000313" key="23">
    <source>
        <dbReference type="Proteomes" id="UP000005289"/>
    </source>
</evidence>
<evidence type="ECO:0000256" key="1">
    <source>
        <dbReference type="ARBA" id="ARBA00000085"/>
    </source>
</evidence>
<dbReference type="Gene3D" id="6.10.340.10">
    <property type="match status" value="1"/>
</dbReference>
<evidence type="ECO:0000256" key="3">
    <source>
        <dbReference type="ARBA" id="ARBA00012438"/>
    </source>
</evidence>
<dbReference type="Gene3D" id="3.30.565.10">
    <property type="entry name" value="Histidine kinase-like ATPase, C-terminal domain"/>
    <property type="match status" value="1"/>
</dbReference>
<dbReference type="Gene3D" id="1.10.287.130">
    <property type="match status" value="1"/>
</dbReference>
<dbReference type="InterPro" id="IPR004358">
    <property type="entry name" value="Sig_transdc_His_kin-like_C"/>
</dbReference>
<dbReference type="PROSITE" id="PS50110">
    <property type="entry name" value="RESPONSE_REGULATORY"/>
    <property type="match status" value="1"/>
</dbReference>
<dbReference type="CDD" id="cd16922">
    <property type="entry name" value="HATPase_EvgS-ArcB-TorS-like"/>
    <property type="match status" value="1"/>
</dbReference>
<keyword evidence="11 17" id="KW-1133">Transmembrane helix</keyword>
<dbReference type="OrthoDB" id="5563233at2"/>
<evidence type="ECO:0000256" key="17">
    <source>
        <dbReference type="SAM" id="Phobius"/>
    </source>
</evidence>
<evidence type="ECO:0000256" key="4">
    <source>
        <dbReference type="ARBA" id="ARBA00022475"/>
    </source>
</evidence>
<sequence length="761" mass="82953">MRHEGPSTRSRILLSGLLPLLLVAALLTAYLVATRLNEQWAEFQRLGESYARELAAASRFGLFVADNDELQRLAIEFVEREWVHSVWIAGQGQSLGITAVADPDGRSNARHLKSFRKIVFPDVMALLDEDRAFDPHARAGHSLPLGTVTVVLTSREASRQTRTLVVHSIALLLAGMLAGFALLWRTSRKIASPITEITDLVRQATDGSYGQRTHTGATGELAQLEAGINGMMDSLQRHRGELERRVEVATAKLRLRNAQLQRAEAEALRASESKSEFLAQMSHEIRTPMNGILGFAELLARSLPQGRQRDHAGFVRQSAEELLAVIDQMLDFSRIESGRIDLTEERLDIRQLARSVCDLLGLEAAAKGIDCRLHVDSGVPRTLLGDPLRIRQILSNLVANAIKYTPSGWVRIEIGAEERPGEQCALSLAVRDTGIGIAEEDMQRIFEPFTQVDFGNRRHYRGTGLGLAIVRRLADALDADLEVSSTPGGGSVFQVRLHLPVAVPTSVLPGDPVRSVACGDHRLDGLRILTVDDHPVNRHLMQVTLEGLGAEVVLAASGSEAVAIAGERAFDVVLMDLHMPGMGGIEASRRIRELPGYHDVPIHALTADAVSQDRVQRECPEVASYLVKPVDERLLVRTIEISVRGSRRKVARSAVPVRAPARPPEAGGHGSVPEAVAGILAQELGADLDAIDRAFEDRDWGRARERLHALKGAAAVCALEGVYHCVSDLQQAIGDGDAARMEQCLAGLHRAVADVVSEEER</sequence>
<dbReference type="InterPro" id="IPR005467">
    <property type="entry name" value="His_kinase_dom"/>
</dbReference>
<keyword evidence="5 15" id="KW-0597">Phosphoprotein</keyword>
<dbReference type="InterPro" id="IPR001789">
    <property type="entry name" value="Sig_transdc_resp-reg_receiver"/>
</dbReference>
<dbReference type="Gene3D" id="1.20.120.160">
    <property type="entry name" value="HPT domain"/>
    <property type="match status" value="1"/>
</dbReference>
<dbReference type="Pfam" id="PF00072">
    <property type="entry name" value="Response_reg"/>
    <property type="match status" value="1"/>
</dbReference>
<dbReference type="Gene3D" id="3.40.50.2300">
    <property type="match status" value="1"/>
</dbReference>
<keyword evidence="9 22" id="KW-0418">Kinase</keyword>
<evidence type="ECO:0000256" key="13">
    <source>
        <dbReference type="ARBA" id="ARBA00023136"/>
    </source>
</evidence>